<dbReference type="SUPFAM" id="SSF53067">
    <property type="entry name" value="Actin-like ATPase domain"/>
    <property type="match status" value="2"/>
</dbReference>
<evidence type="ECO:0000256" key="6">
    <source>
        <dbReference type="PIRNR" id="PIRNR003101"/>
    </source>
</evidence>
<dbReference type="PANTHER" id="PTHR32432">
    <property type="entry name" value="CELL DIVISION PROTEIN FTSA-RELATED"/>
    <property type="match status" value="1"/>
</dbReference>
<evidence type="ECO:0000256" key="3">
    <source>
        <dbReference type="ARBA" id="ARBA00023136"/>
    </source>
</evidence>
<keyword evidence="3 5" id="KW-0472">Membrane</keyword>
<comment type="subcellular location">
    <subcellularLocation>
        <location evidence="5">Cell membrane</location>
        <topology evidence="5">Peripheral membrane protein</topology>
        <orientation evidence="5">Cytoplasmic side</orientation>
    </subcellularLocation>
    <text evidence="5">Localizes to the Z ring in an FtsZ-dependent manner. Targeted to the membrane through a conserved C-terminal amphipathic helix.</text>
</comment>
<dbReference type="Pfam" id="PF14450">
    <property type="entry name" value="FtsA"/>
    <property type="match status" value="1"/>
</dbReference>
<dbReference type="GO" id="GO:0032153">
    <property type="term" value="C:cell division site"/>
    <property type="evidence" value="ECO:0007669"/>
    <property type="project" value="UniProtKB-UniRule"/>
</dbReference>
<dbReference type="PANTHER" id="PTHR32432:SF4">
    <property type="entry name" value="CELL DIVISION PROTEIN FTSA"/>
    <property type="match status" value="1"/>
</dbReference>
<dbReference type="Gene3D" id="3.30.420.40">
    <property type="match status" value="1"/>
</dbReference>
<comment type="similarity">
    <text evidence="5 6">Belongs to the FtsA/MreB family.</text>
</comment>
<keyword evidence="1 5" id="KW-1003">Cell membrane</keyword>
<reference evidence="9" key="1">
    <citation type="submission" date="2017-09" db="EMBL/GenBank/DDBJ databases">
        <title>Depth-based differentiation of microbial function through sediment-hosted aquifers and enrichment of novel symbionts in the deep terrestrial subsurface.</title>
        <authorList>
            <person name="Probst A.J."/>
            <person name="Ladd B."/>
            <person name="Jarett J.K."/>
            <person name="Geller-Mcgrath D.E."/>
            <person name="Sieber C.M.K."/>
            <person name="Emerson J.B."/>
            <person name="Anantharaman K."/>
            <person name="Thomas B.C."/>
            <person name="Malmstrom R."/>
            <person name="Stieglmeier M."/>
            <person name="Klingl A."/>
            <person name="Woyke T."/>
            <person name="Ryan C.M."/>
            <person name="Banfield J.F."/>
        </authorList>
    </citation>
    <scope>NUCLEOTIDE SEQUENCE [LARGE SCALE GENOMIC DNA]</scope>
</reference>
<dbReference type="AlphaFoldDB" id="A0A2H0UTL3"/>
<protein>
    <recommendedName>
        <fullName evidence="5 6">Cell division protein FtsA</fullName>
    </recommendedName>
</protein>
<dbReference type="GO" id="GO:0009898">
    <property type="term" value="C:cytoplasmic side of plasma membrane"/>
    <property type="evidence" value="ECO:0007669"/>
    <property type="project" value="UniProtKB-UniRule"/>
</dbReference>
<feature type="domain" description="SHS2" evidence="7">
    <location>
        <begin position="5"/>
        <end position="193"/>
    </location>
</feature>
<comment type="caution">
    <text evidence="8">The sequence shown here is derived from an EMBL/GenBank/DDBJ whole genome shotgun (WGS) entry which is preliminary data.</text>
</comment>
<comment type="subunit">
    <text evidence="5">Self-interacts. Interacts with FtsZ.</text>
</comment>
<dbReference type="InterPro" id="IPR043129">
    <property type="entry name" value="ATPase_NBD"/>
</dbReference>
<dbReference type="InterPro" id="IPR003494">
    <property type="entry name" value="SHS2_FtsA"/>
</dbReference>
<evidence type="ECO:0000256" key="5">
    <source>
        <dbReference type="HAMAP-Rule" id="MF_02033"/>
    </source>
</evidence>
<dbReference type="NCBIfam" id="TIGR01174">
    <property type="entry name" value="ftsA"/>
    <property type="match status" value="1"/>
</dbReference>
<evidence type="ECO:0000256" key="4">
    <source>
        <dbReference type="ARBA" id="ARBA00023306"/>
    </source>
</evidence>
<name>A0A2H0UTL3_9BACT</name>
<comment type="function">
    <text evidence="5 6">Cell division protein that is involved in the assembly of the Z ring. May serve as a membrane anchor for the Z ring.</text>
</comment>
<dbReference type="EMBL" id="PFAZ01000007">
    <property type="protein sequence ID" value="PIR89115.1"/>
    <property type="molecule type" value="Genomic_DNA"/>
</dbReference>
<sequence length="408" mass="44034">MSQFIIGLDIGSRTIKAAIGEIRRDRELVLFDIITAPSNGMRKGVVSELSDLTQSISPVIGEIRNLGKKALSNIYVGLGSSDLKVHSSIGVVAVSRADYEIYQDDVNRAAQSAQAINIAPNRMVLHAVVKEYIVDGVKDIRDPLGMVGNRLEVSSIIIDAFAPAIKSVTKCVEVLGGSISGLILSPLADARTVLTKNQKELGVVLINIGFGKTSMCVYEEGKLMHASIFPVGSGNITNDLAIGLKIPVDTAETIKLSFGNALAREVSARDTIELSKIDSSAKGTVPRRFISEIIEVRLAEILELVNNELRRIGKEQLPGGVVLTGGGVKLPGIADLVRQELKMSTQIGVPHIEDLEIVGDDLHSKIEDPEYITALGLLLWGKDKHLESKNINIPMSGFLKKAIRYFTP</sequence>
<dbReference type="InterPro" id="IPR020823">
    <property type="entry name" value="Cell_div_FtsA"/>
</dbReference>
<evidence type="ECO:0000256" key="1">
    <source>
        <dbReference type="ARBA" id="ARBA00022475"/>
    </source>
</evidence>
<dbReference type="SMART" id="SM00842">
    <property type="entry name" value="FtsA"/>
    <property type="match status" value="1"/>
</dbReference>
<proteinExistence type="inferred from homology"/>
<dbReference type="CDD" id="cd24048">
    <property type="entry name" value="ASKHA_NBD_FtsA"/>
    <property type="match status" value="1"/>
</dbReference>
<accession>A0A2H0UTL3</accession>
<keyword evidence="4 5" id="KW-0131">Cell cycle</keyword>
<dbReference type="InterPro" id="IPR050696">
    <property type="entry name" value="FtsA/MreB"/>
</dbReference>
<dbReference type="GO" id="GO:0043093">
    <property type="term" value="P:FtsZ-dependent cytokinesis"/>
    <property type="evidence" value="ECO:0007669"/>
    <property type="project" value="UniProtKB-UniRule"/>
</dbReference>
<evidence type="ECO:0000313" key="9">
    <source>
        <dbReference type="Proteomes" id="UP000231157"/>
    </source>
</evidence>
<dbReference type="PIRSF" id="PIRSF003101">
    <property type="entry name" value="FtsA"/>
    <property type="match status" value="1"/>
</dbReference>
<evidence type="ECO:0000256" key="2">
    <source>
        <dbReference type="ARBA" id="ARBA00022618"/>
    </source>
</evidence>
<keyword evidence="2 5" id="KW-0132">Cell division</keyword>
<dbReference type="Proteomes" id="UP000231157">
    <property type="component" value="Unassembled WGS sequence"/>
</dbReference>
<gene>
    <name evidence="5 8" type="primary">ftsA</name>
    <name evidence="8" type="ORF">COU07_02705</name>
</gene>
<dbReference type="HAMAP" id="MF_02033">
    <property type="entry name" value="FtsA"/>
    <property type="match status" value="1"/>
</dbReference>
<organism evidence="8 9">
    <name type="scientific">Candidatus Harrisonbacteria bacterium CG10_big_fil_rev_8_21_14_0_10_40_38</name>
    <dbReference type="NCBI Taxonomy" id="1974583"/>
    <lineage>
        <taxon>Bacteria</taxon>
        <taxon>Candidatus Harrisoniibacteriota</taxon>
    </lineage>
</organism>
<dbReference type="Gene3D" id="3.30.1490.110">
    <property type="match status" value="1"/>
</dbReference>
<evidence type="ECO:0000259" key="7">
    <source>
        <dbReference type="SMART" id="SM00842"/>
    </source>
</evidence>
<evidence type="ECO:0000313" key="8">
    <source>
        <dbReference type="EMBL" id="PIR89115.1"/>
    </source>
</evidence>
<dbReference type="Pfam" id="PF02491">
    <property type="entry name" value="SHS2_FTSA"/>
    <property type="match status" value="1"/>
</dbReference>